<dbReference type="OrthoDB" id="10250970at2759"/>
<keyword evidence="2" id="KW-0507">mRNA processing</keyword>
<dbReference type="InterPro" id="IPR013087">
    <property type="entry name" value="Znf_C2H2_type"/>
</dbReference>
<name>J7SAX5_HUIN7</name>
<dbReference type="GO" id="GO:0000245">
    <property type="term" value="P:spliceosomal complex assembly"/>
    <property type="evidence" value="ECO:0007669"/>
    <property type="project" value="EnsemblFungi"/>
</dbReference>
<gene>
    <name evidence="11" type="primary">KNAG0K01810</name>
    <name evidence="11" type="ordered locus">KNAG_0K01810</name>
</gene>
<dbReference type="SMART" id="SM00451">
    <property type="entry name" value="ZnF_U1"/>
    <property type="match status" value="1"/>
</dbReference>
<protein>
    <recommendedName>
        <fullName evidence="10">U1-type domain-containing protein</fullName>
    </recommendedName>
</protein>
<dbReference type="Gene3D" id="2.60.40.2690">
    <property type="match status" value="1"/>
</dbReference>
<evidence type="ECO:0000256" key="3">
    <source>
        <dbReference type="ARBA" id="ARBA00022723"/>
    </source>
</evidence>
<dbReference type="OMA" id="PFIRIVS"/>
<evidence type="ECO:0000256" key="1">
    <source>
        <dbReference type="ARBA" id="ARBA00008995"/>
    </source>
</evidence>
<dbReference type="Proteomes" id="UP000006310">
    <property type="component" value="Chromosome 11"/>
</dbReference>
<evidence type="ECO:0000256" key="4">
    <source>
        <dbReference type="ARBA" id="ARBA00022728"/>
    </source>
</evidence>
<dbReference type="Pfam" id="PF12874">
    <property type="entry name" value="zf-met"/>
    <property type="match status" value="1"/>
</dbReference>
<dbReference type="EMBL" id="HE978324">
    <property type="protein sequence ID" value="CCK72546.1"/>
    <property type="molecule type" value="Genomic_DNA"/>
</dbReference>
<dbReference type="AlphaFoldDB" id="J7SAX5"/>
<feature type="compositionally biased region" description="Polar residues" evidence="9">
    <location>
        <begin position="44"/>
        <end position="53"/>
    </location>
</feature>
<keyword evidence="12" id="KW-1185">Reference proteome</keyword>
<evidence type="ECO:0000256" key="9">
    <source>
        <dbReference type="SAM" id="MobiDB-lite"/>
    </source>
</evidence>
<comment type="similarity">
    <text evidence="1">Belongs to the SF3A2 family.</text>
</comment>
<proteinExistence type="inferred from homology"/>
<keyword evidence="6" id="KW-0862">Zinc</keyword>
<organism evidence="11 12">
    <name type="scientific">Huiozyma naganishii (strain ATCC MYA-139 / BCRC 22969 / CBS 8797 / KCTC 17520 / NBRC 10181 / NCYC 3082 / Yp74L-3)</name>
    <name type="common">Yeast</name>
    <name type="synonym">Kazachstania naganishii</name>
    <dbReference type="NCBI Taxonomy" id="1071383"/>
    <lineage>
        <taxon>Eukaryota</taxon>
        <taxon>Fungi</taxon>
        <taxon>Dikarya</taxon>
        <taxon>Ascomycota</taxon>
        <taxon>Saccharomycotina</taxon>
        <taxon>Saccharomycetes</taxon>
        <taxon>Saccharomycetales</taxon>
        <taxon>Saccharomycetaceae</taxon>
        <taxon>Huiozyma</taxon>
    </lineage>
</organism>
<dbReference type="RefSeq" id="XP_022466791.1">
    <property type="nucleotide sequence ID" value="XM_022610501.1"/>
</dbReference>
<evidence type="ECO:0000256" key="8">
    <source>
        <dbReference type="ARBA" id="ARBA00023242"/>
    </source>
</evidence>
<dbReference type="InterPro" id="IPR036236">
    <property type="entry name" value="Znf_C2H2_sf"/>
</dbReference>
<evidence type="ECO:0000256" key="2">
    <source>
        <dbReference type="ARBA" id="ARBA00022664"/>
    </source>
</evidence>
<dbReference type="PANTHER" id="PTHR23205:SF0">
    <property type="entry name" value="SPLICING FACTOR 3A SUBUNIT 2"/>
    <property type="match status" value="1"/>
</dbReference>
<dbReference type="GO" id="GO:0071004">
    <property type="term" value="C:U2-type prespliceosome"/>
    <property type="evidence" value="ECO:0007669"/>
    <property type="project" value="EnsemblFungi"/>
</dbReference>
<dbReference type="Pfam" id="PF16835">
    <property type="entry name" value="SF3A2"/>
    <property type="match status" value="1"/>
</dbReference>
<keyword evidence="5" id="KW-0863">Zinc-finger</keyword>
<keyword evidence="4" id="KW-0747">Spliceosome</keyword>
<evidence type="ECO:0000256" key="5">
    <source>
        <dbReference type="ARBA" id="ARBA00022771"/>
    </source>
</evidence>
<dbReference type="GeneID" id="34528313"/>
<dbReference type="InterPro" id="IPR031781">
    <property type="entry name" value="SF3A2_dom"/>
</dbReference>
<keyword evidence="3" id="KW-0479">Metal-binding</keyword>
<feature type="region of interest" description="Disordered" evidence="9">
    <location>
        <begin position="1"/>
        <end position="22"/>
    </location>
</feature>
<dbReference type="GO" id="GO:0000974">
    <property type="term" value="C:Prp19 complex"/>
    <property type="evidence" value="ECO:0007669"/>
    <property type="project" value="EnsemblFungi"/>
</dbReference>
<feature type="region of interest" description="Disordered" evidence="9">
    <location>
        <begin position="42"/>
        <end position="63"/>
    </location>
</feature>
<dbReference type="HOGENOM" id="CLU_087074_0_0_1"/>
<dbReference type="KEGG" id="kng:KNAG_0K01810"/>
<dbReference type="PANTHER" id="PTHR23205">
    <property type="entry name" value="SPLICING FACTOR 3A SUBUNIT 2"/>
    <property type="match status" value="1"/>
</dbReference>
<keyword evidence="8" id="KW-0539">Nucleus</keyword>
<dbReference type="InterPro" id="IPR003604">
    <property type="entry name" value="Matrin/U1-like-C_Znf_C2H2"/>
</dbReference>
<keyword evidence="7" id="KW-0508">mRNA splicing</keyword>
<dbReference type="GO" id="GO:0071013">
    <property type="term" value="C:catalytic step 2 spliceosome"/>
    <property type="evidence" value="ECO:0007669"/>
    <property type="project" value="TreeGrafter"/>
</dbReference>
<evidence type="ECO:0000259" key="10">
    <source>
        <dbReference type="SMART" id="SM00451"/>
    </source>
</evidence>
<dbReference type="STRING" id="1071383.J7SAX5"/>
<sequence>MDYSSRAGSKKGGGGMATESEFNLQRRRQVEQLLSHDQEIPYTYATQDGVTPNGSGGGETRSDPYIYKNRSGKLICKLCNTLHMSWSSVERHLQGKKHGLNVLRRVSSDQRGSQGPGTQPGASTAELEYQAKVDETRKSLGANGVTPACQVVPIRDTHRDGLAIRVEYSGAPHSRDPPPFIRIMSSFELPGDDNNNKGKTLIIAYPPFNNVGVPLDATRDVEFDVDVHEGNISVETPTGKIAVDRTNAQLTYWDAPNGLFYVQFLYTAPETQQDPHSDA</sequence>
<dbReference type="GO" id="GO:0003723">
    <property type="term" value="F:RNA binding"/>
    <property type="evidence" value="ECO:0007669"/>
    <property type="project" value="EnsemblFungi"/>
</dbReference>
<evidence type="ECO:0000313" key="12">
    <source>
        <dbReference type="Proteomes" id="UP000006310"/>
    </source>
</evidence>
<reference evidence="12" key="2">
    <citation type="submission" date="2012-08" db="EMBL/GenBank/DDBJ databases">
        <title>Genome sequence of Kazachstania naganishii.</title>
        <authorList>
            <person name="Gordon J.L."/>
            <person name="Armisen D."/>
            <person name="Proux-Wera E."/>
            <person name="OhEigeartaigh S.S."/>
            <person name="Byrne K.P."/>
            <person name="Wolfe K.H."/>
        </authorList>
    </citation>
    <scope>NUCLEOTIDE SEQUENCE [LARGE SCALE GENOMIC DNA]</scope>
    <source>
        <strain evidence="12">ATCC MYA-139 / BCRC 22969 / CBS 8797 / CCRC 22969 / KCTC 17520 / NBRC 10181 / NCYC 3082</strain>
    </source>
</reference>
<feature type="domain" description="U1-type" evidence="10">
    <location>
        <begin position="71"/>
        <end position="105"/>
    </location>
</feature>
<reference evidence="11 12" key="1">
    <citation type="journal article" date="2011" name="Proc. Natl. Acad. Sci. U.S.A.">
        <title>Evolutionary erosion of yeast sex chromosomes by mating-type switching accidents.</title>
        <authorList>
            <person name="Gordon J.L."/>
            <person name="Armisen D."/>
            <person name="Proux-Wera E."/>
            <person name="Oheigeartaigh S.S."/>
            <person name="Byrne K.P."/>
            <person name="Wolfe K.H."/>
        </authorList>
    </citation>
    <scope>NUCLEOTIDE SEQUENCE [LARGE SCALE GENOMIC DNA]</scope>
    <source>
        <strain evidence="12">ATCC MYA-139 / BCRC 22969 / CBS 8797 / CCRC 22969 / KCTC 17520 / NBRC 10181 / NCYC 3082</strain>
    </source>
</reference>
<dbReference type="GO" id="GO:0008270">
    <property type="term" value="F:zinc ion binding"/>
    <property type="evidence" value="ECO:0007669"/>
    <property type="project" value="UniProtKB-KW"/>
</dbReference>
<evidence type="ECO:0000256" key="6">
    <source>
        <dbReference type="ARBA" id="ARBA00022833"/>
    </source>
</evidence>
<dbReference type="eggNOG" id="KOG0227">
    <property type="taxonomic scope" value="Eukaryota"/>
</dbReference>
<dbReference type="SUPFAM" id="SSF57667">
    <property type="entry name" value="beta-beta-alpha zinc fingers"/>
    <property type="match status" value="1"/>
</dbReference>
<dbReference type="InterPro" id="IPR052092">
    <property type="entry name" value="SF3A2"/>
</dbReference>
<evidence type="ECO:0000313" key="11">
    <source>
        <dbReference type="EMBL" id="CCK72546.1"/>
    </source>
</evidence>
<accession>J7SAX5</accession>
<evidence type="ECO:0000256" key="7">
    <source>
        <dbReference type="ARBA" id="ARBA00023187"/>
    </source>
</evidence>
<dbReference type="GO" id="GO:0005686">
    <property type="term" value="C:U2 snRNP"/>
    <property type="evidence" value="ECO:0007669"/>
    <property type="project" value="TreeGrafter"/>
</dbReference>